<dbReference type="Pfam" id="PF25601">
    <property type="entry name" value="AAA_lid_14"/>
    <property type="match status" value="1"/>
</dbReference>
<keyword evidence="4" id="KW-0804">Transcription</keyword>
<organism evidence="6 7">
    <name type="scientific">Desulfosporosinus fructosivorans</name>
    <dbReference type="NCBI Taxonomy" id="2018669"/>
    <lineage>
        <taxon>Bacteria</taxon>
        <taxon>Bacillati</taxon>
        <taxon>Bacillota</taxon>
        <taxon>Clostridia</taxon>
        <taxon>Eubacteriales</taxon>
        <taxon>Desulfitobacteriaceae</taxon>
        <taxon>Desulfosporosinus</taxon>
    </lineage>
</organism>
<dbReference type="GO" id="GO:0043565">
    <property type="term" value="F:sequence-specific DNA binding"/>
    <property type="evidence" value="ECO:0007669"/>
    <property type="project" value="InterPro"/>
</dbReference>
<dbReference type="SMART" id="SM00382">
    <property type="entry name" value="AAA"/>
    <property type="match status" value="1"/>
</dbReference>
<dbReference type="GO" id="GO:0005524">
    <property type="term" value="F:ATP binding"/>
    <property type="evidence" value="ECO:0007669"/>
    <property type="project" value="UniProtKB-KW"/>
</dbReference>
<dbReference type="Pfam" id="PF00158">
    <property type="entry name" value="Sigma54_activat"/>
    <property type="match status" value="1"/>
</dbReference>
<dbReference type="RefSeq" id="WP_135545145.1">
    <property type="nucleotide sequence ID" value="NZ_SPQQ01000001.1"/>
</dbReference>
<dbReference type="AlphaFoldDB" id="A0A4Z0RBM0"/>
<dbReference type="GO" id="GO:0006355">
    <property type="term" value="P:regulation of DNA-templated transcription"/>
    <property type="evidence" value="ECO:0007669"/>
    <property type="project" value="InterPro"/>
</dbReference>
<dbReference type="InterPro" id="IPR002197">
    <property type="entry name" value="HTH_Fis"/>
</dbReference>
<keyword evidence="3" id="KW-0805">Transcription regulation</keyword>
<keyword evidence="2" id="KW-0067">ATP-binding</keyword>
<dbReference type="Gene3D" id="3.40.50.300">
    <property type="entry name" value="P-loop containing nucleotide triphosphate hydrolases"/>
    <property type="match status" value="1"/>
</dbReference>
<dbReference type="FunFam" id="3.40.50.300:FF:000006">
    <property type="entry name" value="DNA-binding transcriptional regulator NtrC"/>
    <property type="match status" value="1"/>
</dbReference>
<dbReference type="Gene3D" id="1.10.10.60">
    <property type="entry name" value="Homeodomain-like"/>
    <property type="match status" value="1"/>
</dbReference>
<dbReference type="InterPro" id="IPR013785">
    <property type="entry name" value="Aldolase_TIM"/>
</dbReference>
<dbReference type="GO" id="GO:0003824">
    <property type="term" value="F:catalytic activity"/>
    <property type="evidence" value="ECO:0007669"/>
    <property type="project" value="InterPro"/>
</dbReference>
<dbReference type="PROSITE" id="PS00675">
    <property type="entry name" value="SIGMA54_INTERACT_1"/>
    <property type="match status" value="1"/>
</dbReference>
<dbReference type="InterPro" id="IPR025944">
    <property type="entry name" value="Sigma_54_int_dom_CS"/>
</dbReference>
<evidence type="ECO:0000313" key="7">
    <source>
        <dbReference type="Proteomes" id="UP000298460"/>
    </source>
</evidence>
<name>A0A4Z0RBM0_9FIRM</name>
<evidence type="ECO:0000256" key="1">
    <source>
        <dbReference type="ARBA" id="ARBA00022741"/>
    </source>
</evidence>
<dbReference type="PANTHER" id="PTHR32071">
    <property type="entry name" value="TRANSCRIPTIONAL REGULATORY PROTEIN"/>
    <property type="match status" value="1"/>
</dbReference>
<dbReference type="InterPro" id="IPR027417">
    <property type="entry name" value="P-loop_NTPase"/>
</dbReference>
<dbReference type="SUPFAM" id="SSF51621">
    <property type="entry name" value="Phosphoenolpyruvate/pyruvate domain"/>
    <property type="match status" value="1"/>
</dbReference>
<dbReference type="Gene3D" id="3.20.20.70">
    <property type="entry name" value="Aldolase class I"/>
    <property type="match status" value="1"/>
</dbReference>
<keyword evidence="1" id="KW-0547">Nucleotide-binding</keyword>
<dbReference type="SUPFAM" id="SSF46689">
    <property type="entry name" value="Homeodomain-like"/>
    <property type="match status" value="1"/>
</dbReference>
<proteinExistence type="predicted"/>
<reference evidence="6 7" key="1">
    <citation type="submission" date="2019-03" db="EMBL/GenBank/DDBJ databases">
        <title>Draft Genome Sequence of Desulfosporosinus fructosivorans Strain 63.6F, Isolated from Marine Sediment in the Baltic Sea.</title>
        <authorList>
            <person name="Hausmann B."/>
            <person name="Vandieken V."/>
            <person name="Pjevac P."/>
            <person name="Schreck K."/>
            <person name="Herbold C.W."/>
            <person name="Loy A."/>
        </authorList>
    </citation>
    <scope>NUCLEOTIDE SEQUENCE [LARGE SCALE GENOMIC DNA]</scope>
    <source>
        <strain evidence="6 7">63.6F</strain>
    </source>
</reference>
<evidence type="ECO:0000259" key="5">
    <source>
        <dbReference type="PROSITE" id="PS50045"/>
    </source>
</evidence>
<evidence type="ECO:0000256" key="4">
    <source>
        <dbReference type="ARBA" id="ARBA00023163"/>
    </source>
</evidence>
<dbReference type="Pfam" id="PF02954">
    <property type="entry name" value="HTH_8"/>
    <property type="match status" value="1"/>
</dbReference>
<dbReference type="CDD" id="cd00009">
    <property type="entry name" value="AAA"/>
    <property type="match status" value="1"/>
</dbReference>
<evidence type="ECO:0000256" key="2">
    <source>
        <dbReference type="ARBA" id="ARBA00022840"/>
    </source>
</evidence>
<dbReference type="PRINTS" id="PR01590">
    <property type="entry name" value="HTHFIS"/>
</dbReference>
<dbReference type="Proteomes" id="UP000298460">
    <property type="component" value="Unassembled WGS sequence"/>
</dbReference>
<dbReference type="InterPro" id="IPR015813">
    <property type="entry name" value="Pyrv/PenolPyrv_kinase-like_dom"/>
</dbReference>
<dbReference type="OrthoDB" id="9803970at2"/>
<dbReference type="InterPro" id="IPR002078">
    <property type="entry name" value="Sigma_54_int"/>
</dbReference>
<dbReference type="PROSITE" id="PS50045">
    <property type="entry name" value="SIGMA54_INTERACT_4"/>
    <property type="match status" value="1"/>
</dbReference>
<feature type="domain" description="Sigma-54 factor interaction" evidence="5">
    <location>
        <begin position="358"/>
        <end position="587"/>
    </location>
</feature>
<comment type="caution">
    <text evidence="6">The sequence shown here is derived from an EMBL/GenBank/DDBJ whole genome shotgun (WGS) entry which is preliminary data.</text>
</comment>
<dbReference type="EMBL" id="SPQQ01000001">
    <property type="protein sequence ID" value="TGE40210.1"/>
    <property type="molecule type" value="Genomic_DNA"/>
</dbReference>
<dbReference type="InterPro" id="IPR025662">
    <property type="entry name" value="Sigma_54_int_dom_ATP-bd_1"/>
</dbReference>
<accession>A0A4Z0RBM0</accession>
<dbReference type="PANTHER" id="PTHR32071:SF57">
    <property type="entry name" value="C4-DICARBOXYLATE TRANSPORT TRANSCRIPTIONAL REGULATORY PROTEIN DCTD"/>
    <property type="match status" value="1"/>
</dbReference>
<dbReference type="InterPro" id="IPR003593">
    <property type="entry name" value="AAA+_ATPase"/>
</dbReference>
<dbReference type="Gene3D" id="1.10.8.60">
    <property type="match status" value="1"/>
</dbReference>
<dbReference type="InterPro" id="IPR058031">
    <property type="entry name" value="AAA_lid_NorR"/>
</dbReference>
<dbReference type="Pfam" id="PF09370">
    <property type="entry name" value="PEP_hydrolase"/>
    <property type="match status" value="1"/>
</dbReference>
<keyword evidence="7" id="KW-1185">Reference proteome</keyword>
<dbReference type="PROSITE" id="PS00688">
    <property type="entry name" value="SIGMA54_INTERACT_3"/>
    <property type="match status" value="1"/>
</dbReference>
<evidence type="ECO:0000313" key="6">
    <source>
        <dbReference type="EMBL" id="TGE40210.1"/>
    </source>
</evidence>
<dbReference type="InterPro" id="IPR009057">
    <property type="entry name" value="Homeodomain-like_sf"/>
</dbReference>
<evidence type="ECO:0000256" key="3">
    <source>
        <dbReference type="ARBA" id="ARBA00023015"/>
    </source>
</evidence>
<protein>
    <submittedName>
        <fullName evidence="6">AAA family ATPase</fullName>
    </submittedName>
</protein>
<dbReference type="InterPro" id="IPR009215">
    <property type="entry name" value="TIM-br_IGPS-like"/>
</dbReference>
<gene>
    <name evidence="6" type="ORF">E4K67_01765</name>
</gene>
<sequence>MHHLNYTQGLILFRIPVEDRDQFIADKASAEWKKSGNLKEFALLRANFSLSELIGLRDKGGVPIFNRGQIKESLLTSIRNNTPIIGVAVGSGLSAKQAAEGGADFLLVLNAGRFRTIGISSTGCMMPFGNSNDIVMKFGVEEVLPRVIEKPVIFGFCATDPMVDQSVLIERIIKKGFHGVNNFPTVGLIDGQFREALEENNFGFDQEVEFMKKAISRGLFTIAFVFNEEQAEKMAEVDVDVICAHLGWTVGGKQSVKPRTTLEEGVKYANRIFEAANRVNPGVLNMVYGGPIKTPQDASFFYQNSSAVGYIGGSSFEKFPTETAIKETTDNFKNYVRLMKENEILKKELIKKKGFDEIVGQSRVMQDIYDIINKVADKDINVLVHGESGTGKELVVRAIHFNSLRYKGPFIKVNCAALTESILESELFGHEKGAFTGAHQQRMGRFELANHGTLLLDEIGEMSHKTQAKLLRAIQEQEIQRVGGNKTIKVDVRIICATNVDIQKYVSDGRLREDLYYRINVISINTPPLREHKEDIALLVHHFLKRIEEKFQKKITRMTPAALDCLMQYDWPGNIRELEHTLERAAVLCDGEVIGIPDLPVLIQNVNSEQELVFTEGQMTQFTNVNLEIMERQLVIDALEKFDWHRTKASQYLGITRRTLYNKMMRYKIL</sequence>
<dbReference type="SUPFAM" id="SSF52540">
    <property type="entry name" value="P-loop containing nucleoside triphosphate hydrolases"/>
    <property type="match status" value="1"/>
</dbReference>